<dbReference type="InterPro" id="IPR036465">
    <property type="entry name" value="vWFA_dom_sf"/>
</dbReference>
<protein>
    <submittedName>
        <fullName evidence="2">DUF58 domain-containing protein</fullName>
    </submittedName>
</protein>
<dbReference type="Pfam" id="PF01882">
    <property type="entry name" value="DUF58"/>
    <property type="match status" value="1"/>
</dbReference>
<dbReference type="SUPFAM" id="SSF53300">
    <property type="entry name" value="vWA-like"/>
    <property type="match status" value="1"/>
</dbReference>
<feature type="domain" description="DUF58" evidence="1">
    <location>
        <begin position="42"/>
        <end position="252"/>
    </location>
</feature>
<dbReference type="Gene3D" id="3.40.50.410">
    <property type="entry name" value="von Willebrand factor, type A domain"/>
    <property type="match status" value="1"/>
</dbReference>
<evidence type="ECO:0000259" key="1">
    <source>
        <dbReference type="Pfam" id="PF01882"/>
    </source>
</evidence>
<comment type="caution">
    <text evidence="2">The sequence shown here is derived from an EMBL/GenBank/DDBJ whole genome shotgun (WGS) entry which is preliminary data.</text>
</comment>
<evidence type="ECO:0000313" key="3">
    <source>
        <dbReference type="Proteomes" id="UP001198163"/>
    </source>
</evidence>
<reference evidence="2" key="1">
    <citation type="submission" date="2021-08" db="EMBL/GenBank/DDBJ databases">
        <title>Comparative analyses of Brucepasteria parasyntrophica and Teretinema zuelzerae.</title>
        <authorList>
            <person name="Song Y."/>
            <person name="Brune A."/>
        </authorList>
    </citation>
    <scope>NUCLEOTIDE SEQUENCE</scope>
    <source>
        <strain evidence="2">DSM 1903</strain>
    </source>
</reference>
<dbReference type="EMBL" id="JAINWA010000001">
    <property type="protein sequence ID" value="MCD1653881.1"/>
    <property type="molecule type" value="Genomic_DNA"/>
</dbReference>
<evidence type="ECO:0000313" key="2">
    <source>
        <dbReference type="EMBL" id="MCD1653881.1"/>
    </source>
</evidence>
<proteinExistence type="predicted"/>
<keyword evidence="3" id="KW-1185">Reference proteome</keyword>
<dbReference type="AlphaFoldDB" id="A0AAE3EG53"/>
<gene>
    <name evidence="2" type="ORF">K7J14_04100</name>
</gene>
<dbReference type="PANTHER" id="PTHR33608">
    <property type="entry name" value="BLL2464 PROTEIN"/>
    <property type="match status" value="1"/>
</dbReference>
<dbReference type="PANTHER" id="PTHR33608:SF6">
    <property type="entry name" value="BLL2464 PROTEIN"/>
    <property type="match status" value="1"/>
</dbReference>
<name>A0AAE3EG53_9SPIR</name>
<dbReference type="Proteomes" id="UP001198163">
    <property type="component" value="Unassembled WGS sequence"/>
</dbReference>
<sequence length="294" mass="32039">MNTTGLAEQARFLKLSARSISEGMKTGSFRSCFRGQGIEFDSVREYERGDDIRSIDWNVTARTGKAFVKQYREEREMSVFLIVDGSLSMQTGSRTCSRWAKAQEVAALLAFAAELNSSPVGLVVFDGEPGVPLSPAGGKDRILTILASLEHHACEREGSALGGAIAGCSRILRSRSMVIIVSDFRTSEYERPLGVLSRRHDVVAVRITAPSDSALPSAGYLPFQDPESGLRASLPTGSPVFAAAWEKENAESVQRWERICLKRGASPLCVSVEEDSVRVLSSFFSGRRTRGDPV</sequence>
<organism evidence="2 3">
    <name type="scientific">Teretinema zuelzerae</name>
    <dbReference type="NCBI Taxonomy" id="156"/>
    <lineage>
        <taxon>Bacteria</taxon>
        <taxon>Pseudomonadati</taxon>
        <taxon>Spirochaetota</taxon>
        <taxon>Spirochaetia</taxon>
        <taxon>Spirochaetales</taxon>
        <taxon>Treponemataceae</taxon>
        <taxon>Teretinema</taxon>
    </lineage>
</organism>
<accession>A0AAE3EG53</accession>
<dbReference type="InterPro" id="IPR002881">
    <property type="entry name" value="DUF58"/>
</dbReference>